<sequence>MHELWWWLSPAIATTLGVIGLFVVTPIMLLSMGLVGFLIPLASIIGPIWVVLTRRFWLPIEISEGTIKVGGKYYAREHSSGFRIGYKVEGQDAGLKNHFMDKSFGMTGLRLSYGEWGEDLPYLINSYHSAEMVIWMNGIVAGVGKTEAEPGEAGPPVLF</sequence>
<gene>
    <name evidence="2" type="ORF">jaqu_35690</name>
</gene>
<keyword evidence="1" id="KW-0472">Membrane</keyword>
<dbReference type="Proteomes" id="UP000032232">
    <property type="component" value="Unassembled WGS sequence"/>
</dbReference>
<name>A0A0D1EFT0_9RHOB</name>
<evidence type="ECO:0000313" key="2">
    <source>
        <dbReference type="EMBL" id="KIT14725.1"/>
    </source>
</evidence>
<reference evidence="2 3" key="1">
    <citation type="submission" date="2015-02" db="EMBL/GenBank/DDBJ databases">
        <title>Genome Sequence of Jannaschia aquimarina DSM28248, a member of the Roseobacter clade.</title>
        <authorList>
            <person name="Voget S."/>
            <person name="Daniel R."/>
        </authorList>
    </citation>
    <scope>NUCLEOTIDE SEQUENCE [LARGE SCALE GENOMIC DNA]</scope>
    <source>
        <strain evidence="2 3">GSW-M26</strain>
    </source>
</reference>
<comment type="caution">
    <text evidence="2">The sequence shown here is derived from an EMBL/GenBank/DDBJ whole genome shotgun (WGS) entry which is preliminary data.</text>
</comment>
<evidence type="ECO:0000313" key="3">
    <source>
        <dbReference type="Proteomes" id="UP000032232"/>
    </source>
</evidence>
<feature type="transmembrane region" description="Helical" evidence="1">
    <location>
        <begin position="7"/>
        <end position="28"/>
    </location>
</feature>
<feature type="transmembrane region" description="Helical" evidence="1">
    <location>
        <begin position="34"/>
        <end position="52"/>
    </location>
</feature>
<dbReference type="STRING" id="935700.jaqu_35690"/>
<evidence type="ECO:0000256" key="1">
    <source>
        <dbReference type="SAM" id="Phobius"/>
    </source>
</evidence>
<dbReference type="AlphaFoldDB" id="A0A0D1EFT0"/>
<dbReference type="PATRIC" id="fig|935700.4.peg.3677"/>
<dbReference type="EMBL" id="JYFE01000066">
    <property type="protein sequence ID" value="KIT14725.1"/>
    <property type="molecule type" value="Genomic_DNA"/>
</dbReference>
<proteinExistence type="predicted"/>
<keyword evidence="1" id="KW-1133">Transmembrane helix</keyword>
<accession>A0A0D1EFT0</accession>
<keyword evidence="1" id="KW-0812">Transmembrane</keyword>
<keyword evidence="3" id="KW-1185">Reference proteome</keyword>
<organism evidence="2 3">
    <name type="scientific">Jannaschia aquimarina</name>
    <dbReference type="NCBI Taxonomy" id="935700"/>
    <lineage>
        <taxon>Bacteria</taxon>
        <taxon>Pseudomonadati</taxon>
        <taxon>Pseudomonadota</taxon>
        <taxon>Alphaproteobacteria</taxon>
        <taxon>Rhodobacterales</taxon>
        <taxon>Roseobacteraceae</taxon>
        <taxon>Jannaschia</taxon>
    </lineage>
</organism>
<protein>
    <submittedName>
        <fullName evidence="2">Uncharacterized protein</fullName>
    </submittedName>
</protein>